<keyword evidence="7" id="KW-1185">Reference proteome</keyword>
<dbReference type="Gene3D" id="1.10.10.60">
    <property type="entry name" value="Homeodomain-like"/>
    <property type="match status" value="1"/>
</dbReference>
<keyword evidence="3" id="KW-0233">DNA recombination</keyword>
<evidence type="ECO:0000256" key="3">
    <source>
        <dbReference type="ARBA" id="ARBA00023172"/>
    </source>
</evidence>
<dbReference type="CDD" id="cd03768">
    <property type="entry name" value="SR_ResInv"/>
    <property type="match status" value="1"/>
</dbReference>
<evidence type="ECO:0000313" key="6">
    <source>
        <dbReference type="EMBL" id="GAA3716387.1"/>
    </source>
</evidence>
<dbReference type="SMART" id="SM00857">
    <property type="entry name" value="Resolvase"/>
    <property type="match status" value="1"/>
</dbReference>
<gene>
    <name evidence="6" type="ORF">GCM10022378_03380</name>
</gene>
<evidence type="ECO:0000256" key="2">
    <source>
        <dbReference type="ARBA" id="ARBA00023125"/>
    </source>
</evidence>
<dbReference type="PROSITE" id="PS00397">
    <property type="entry name" value="RECOMBINASES_1"/>
    <property type="match status" value="1"/>
</dbReference>
<keyword evidence="1" id="KW-0229">DNA integration</keyword>
<keyword evidence="2" id="KW-0238">DNA-binding</keyword>
<feature type="domain" description="Resolvase/invertase-type recombinase catalytic" evidence="5">
    <location>
        <begin position="2"/>
        <end position="129"/>
    </location>
</feature>
<evidence type="ECO:0000256" key="1">
    <source>
        <dbReference type="ARBA" id="ARBA00022908"/>
    </source>
</evidence>
<protein>
    <recommendedName>
        <fullName evidence="5">Resolvase/invertase-type recombinase catalytic domain-containing protein</fullName>
    </recommendedName>
</protein>
<dbReference type="PROSITE" id="PS51736">
    <property type="entry name" value="RECOMBINASES_3"/>
    <property type="match status" value="1"/>
</dbReference>
<comment type="caution">
    <text evidence="6">The sequence shown here is derived from an EMBL/GenBank/DDBJ whole genome shotgun (WGS) entry which is preliminary data.</text>
</comment>
<dbReference type="InterPro" id="IPR006119">
    <property type="entry name" value="Resolv_N"/>
</dbReference>
<dbReference type="EMBL" id="BAABCK010000011">
    <property type="protein sequence ID" value="GAA3716387.1"/>
    <property type="molecule type" value="Genomic_DNA"/>
</dbReference>
<name>A0ABP7EA37_9STAP</name>
<proteinExistence type="predicted"/>
<dbReference type="Proteomes" id="UP001500920">
    <property type="component" value="Unassembled WGS sequence"/>
</dbReference>
<evidence type="ECO:0000313" key="7">
    <source>
        <dbReference type="Proteomes" id="UP001500920"/>
    </source>
</evidence>
<feature type="active site" description="O-(5'-phospho-DNA)-serine intermediate" evidence="4">
    <location>
        <position position="10"/>
    </location>
</feature>
<dbReference type="InterPro" id="IPR006118">
    <property type="entry name" value="Recombinase_CS"/>
</dbReference>
<dbReference type="Gene3D" id="3.40.50.1390">
    <property type="entry name" value="Resolvase, N-terminal catalytic domain"/>
    <property type="match status" value="1"/>
</dbReference>
<sequence length="129" mass="14649">MTKVGYARVSTRNQNLNSQIDILKSAGYYRILSEKVGGRKTNRTELDICLDYLRTEDTLGVTGLDWLVRTTRQPAHGPDRQMPRITQEKAVMIGSLYQSKQLSIKEIMKLAGVSKGTIYNVINHHQRTV</sequence>
<organism evidence="6 7">
    <name type="scientific">Salinicoccus jeotgali</name>
    <dbReference type="NCBI Taxonomy" id="381634"/>
    <lineage>
        <taxon>Bacteria</taxon>
        <taxon>Bacillati</taxon>
        <taxon>Bacillota</taxon>
        <taxon>Bacilli</taxon>
        <taxon>Bacillales</taxon>
        <taxon>Staphylococcaceae</taxon>
        <taxon>Salinicoccus</taxon>
    </lineage>
</organism>
<accession>A0ABP7EA37</accession>
<evidence type="ECO:0000259" key="5">
    <source>
        <dbReference type="PROSITE" id="PS51736"/>
    </source>
</evidence>
<dbReference type="SUPFAM" id="SSF53041">
    <property type="entry name" value="Resolvase-like"/>
    <property type="match status" value="1"/>
</dbReference>
<dbReference type="InterPro" id="IPR036162">
    <property type="entry name" value="Resolvase-like_N_sf"/>
</dbReference>
<evidence type="ECO:0000256" key="4">
    <source>
        <dbReference type="PROSITE-ProRule" id="PRU10137"/>
    </source>
</evidence>
<reference evidence="7" key="1">
    <citation type="journal article" date="2019" name="Int. J. Syst. Evol. Microbiol.">
        <title>The Global Catalogue of Microorganisms (GCM) 10K type strain sequencing project: providing services to taxonomists for standard genome sequencing and annotation.</title>
        <authorList>
            <consortium name="The Broad Institute Genomics Platform"/>
            <consortium name="The Broad Institute Genome Sequencing Center for Infectious Disease"/>
            <person name="Wu L."/>
            <person name="Ma J."/>
        </authorList>
    </citation>
    <scope>NUCLEOTIDE SEQUENCE [LARGE SCALE GENOMIC DNA]</scope>
    <source>
        <strain evidence="7">JCM 16981</strain>
    </source>
</reference>
<dbReference type="Pfam" id="PF00239">
    <property type="entry name" value="Resolvase"/>
    <property type="match status" value="1"/>
</dbReference>